<dbReference type="KEGG" id="dfa:DFA_09032"/>
<name>F4Q6I4_CACFS</name>
<dbReference type="AlphaFoldDB" id="F4Q6I4"/>
<reference evidence="2" key="1">
    <citation type="journal article" date="2011" name="Genome Res.">
        <title>Phylogeny-wide analysis of social amoeba genomes highlights ancient origins for complex intercellular communication.</title>
        <authorList>
            <person name="Heidel A.J."/>
            <person name="Lawal H.M."/>
            <person name="Felder M."/>
            <person name="Schilde C."/>
            <person name="Helps N.R."/>
            <person name="Tunggal B."/>
            <person name="Rivero F."/>
            <person name="John U."/>
            <person name="Schleicher M."/>
            <person name="Eichinger L."/>
            <person name="Platzer M."/>
            <person name="Noegel A.A."/>
            <person name="Schaap P."/>
            <person name="Gloeckner G."/>
        </authorList>
    </citation>
    <scope>NUCLEOTIDE SEQUENCE [LARGE SCALE GENOMIC DNA]</scope>
    <source>
        <strain evidence="2">SH3</strain>
    </source>
</reference>
<dbReference type="RefSeq" id="XP_004354894.1">
    <property type="nucleotide sequence ID" value="XM_004354842.1"/>
</dbReference>
<sequence>MDEKKYLSGSGGSLNTIYIDTLLSLSLSLSLSSVIGALIVPITQSSRLGEESELWTERDVEILLLRNRGIESEQREEAIIDTIKNLAKPLFAAFKQVSKFGLKELVDVTQGVIDGYETRANPSMAKKCINDTKIARDLIGTVLTENATITQLAIRNILRIPGMVQLAANITVHCRLDQLVGKIAALAVEVASAFANGGASLALKEGPVLLFNGPTLIKDILNMTVAVTKLNFYGVGFAAGDIIAILL</sequence>
<proteinExistence type="predicted"/>
<evidence type="ECO:0000313" key="2">
    <source>
        <dbReference type="Proteomes" id="UP000007797"/>
    </source>
</evidence>
<evidence type="ECO:0000313" key="1">
    <source>
        <dbReference type="EMBL" id="EGG16494.1"/>
    </source>
</evidence>
<gene>
    <name evidence="1" type="ORF">DFA_09032</name>
</gene>
<protein>
    <submittedName>
        <fullName evidence="1">Uncharacterized protein</fullName>
    </submittedName>
</protein>
<keyword evidence="2" id="KW-1185">Reference proteome</keyword>
<organism evidence="1 2">
    <name type="scientific">Cavenderia fasciculata</name>
    <name type="common">Slime mold</name>
    <name type="synonym">Dictyostelium fasciculatum</name>
    <dbReference type="NCBI Taxonomy" id="261658"/>
    <lineage>
        <taxon>Eukaryota</taxon>
        <taxon>Amoebozoa</taxon>
        <taxon>Evosea</taxon>
        <taxon>Eumycetozoa</taxon>
        <taxon>Dictyostelia</taxon>
        <taxon>Acytosteliales</taxon>
        <taxon>Cavenderiaceae</taxon>
        <taxon>Cavenderia</taxon>
    </lineage>
</organism>
<dbReference type="GeneID" id="14868481"/>
<dbReference type="EMBL" id="GL883023">
    <property type="protein sequence ID" value="EGG16494.1"/>
    <property type="molecule type" value="Genomic_DNA"/>
</dbReference>
<dbReference type="Proteomes" id="UP000007797">
    <property type="component" value="Unassembled WGS sequence"/>
</dbReference>
<accession>F4Q6I4</accession>